<evidence type="ECO:0008006" key="3">
    <source>
        <dbReference type="Google" id="ProtNLM"/>
    </source>
</evidence>
<protein>
    <recommendedName>
        <fullName evidence="3">Restriction endonuclease</fullName>
    </recommendedName>
</protein>
<feature type="non-terminal residue" evidence="1">
    <location>
        <position position="68"/>
    </location>
</feature>
<sequence>MFDVLLPPPPRDSGWESDDLDMYDLPEHVELIYGALELMMSPQRTWHHLIIRRLANALEEVAEPQWQV</sequence>
<organism evidence="1 2">
    <name type="scientific">Glycomyces artemisiae</name>
    <dbReference type="NCBI Taxonomy" id="1076443"/>
    <lineage>
        <taxon>Bacteria</taxon>
        <taxon>Bacillati</taxon>
        <taxon>Actinomycetota</taxon>
        <taxon>Actinomycetes</taxon>
        <taxon>Glycomycetales</taxon>
        <taxon>Glycomycetaceae</taxon>
        <taxon>Glycomyces</taxon>
    </lineage>
</organism>
<evidence type="ECO:0000313" key="1">
    <source>
        <dbReference type="EMBL" id="NUQ87913.1"/>
    </source>
</evidence>
<name>A0A850C8P2_9ACTN</name>
<dbReference type="EMBL" id="JABFXE010000237">
    <property type="protein sequence ID" value="NUQ87913.1"/>
    <property type="molecule type" value="Genomic_DNA"/>
</dbReference>
<accession>A0A850C8P2</accession>
<reference evidence="1 2" key="1">
    <citation type="submission" date="2020-05" db="EMBL/GenBank/DDBJ databases">
        <title>DNA-SIP metagenomic assembled genomes.</title>
        <authorList>
            <person name="Yu J."/>
        </authorList>
    </citation>
    <scope>NUCLEOTIDE SEQUENCE [LARGE SCALE GENOMIC DNA]</scope>
    <source>
        <strain evidence="1">Bin5.27</strain>
    </source>
</reference>
<dbReference type="Proteomes" id="UP000574690">
    <property type="component" value="Unassembled WGS sequence"/>
</dbReference>
<proteinExistence type="predicted"/>
<dbReference type="AlphaFoldDB" id="A0A850C8P2"/>
<gene>
    <name evidence="1" type="ORF">HOQ43_05565</name>
</gene>
<evidence type="ECO:0000313" key="2">
    <source>
        <dbReference type="Proteomes" id="UP000574690"/>
    </source>
</evidence>
<comment type="caution">
    <text evidence="1">The sequence shown here is derived from an EMBL/GenBank/DDBJ whole genome shotgun (WGS) entry which is preliminary data.</text>
</comment>